<feature type="domain" description="PAS" evidence="9">
    <location>
        <begin position="128"/>
        <end position="180"/>
    </location>
</feature>
<dbReference type="InterPro" id="IPR002078">
    <property type="entry name" value="Sigma_54_int"/>
</dbReference>
<dbReference type="InterPro" id="IPR058031">
    <property type="entry name" value="AAA_lid_NorR"/>
</dbReference>
<evidence type="ECO:0000256" key="2">
    <source>
        <dbReference type="ARBA" id="ARBA00022840"/>
    </source>
</evidence>
<accession>A0A1M5CJ31</accession>
<dbReference type="InterPro" id="IPR025944">
    <property type="entry name" value="Sigma_54_int_dom_CS"/>
</dbReference>
<dbReference type="SUPFAM" id="SSF52540">
    <property type="entry name" value="P-loop containing nucleoside triphosphate hydrolases"/>
    <property type="match status" value="1"/>
</dbReference>
<dbReference type="Gene3D" id="3.40.50.300">
    <property type="entry name" value="P-loop containing nucleotide triphosphate hydrolases"/>
    <property type="match status" value="1"/>
</dbReference>
<dbReference type="InterPro" id="IPR013767">
    <property type="entry name" value="PAS_fold"/>
</dbReference>
<dbReference type="SUPFAM" id="SSF54631">
    <property type="entry name" value="CBS-domain pair"/>
    <property type="match status" value="1"/>
</dbReference>
<dbReference type="SMART" id="SM00091">
    <property type="entry name" value="PAS"/>
    <property type="match status" value="2"/>
</dbReference>
<dbReference type="CDD" id="cd00009">
    <property type="entry name" value="AAA"/>
    <property type="match status" value="1"/>
</dbReference>
<dbReference type="PROSITE" id="PS00688">
    <property type="entry name" value="SIGMA54_INTERACT_3"/>
    <property type="match status" value="1"/>
</dbReference>
<keyword evidence="3" id="KW-0805">Transcription regulation</keyword>
<keyword evidence="6" id="KW-0129">CBS domain</keyword>
<evidence type="ECO:0000259" key="9">
    <source>
        <dbReference type="PROSITE" id="PS50112"/>
    </source>
</evidence>
<dbReference type="InterPro" id="IPR003593">
    <property type="entry name" value="AAA+_ATPase"/>
</dbReference>
<dbReference type="Pfam" id="PF00571">
    <property type="entry name" value="CBS"/>
    <property type="match status" value="2"/>
</dbReference>
<feature type="coiled-coil region" evidence="7">
    <location>
        <begin position="344"/>
        <end position="371"/>
    </location>
</feature>
<dbReference type="Gene3D" id="1.10.8.60">
    <property type="match status" value="1"/>
</dbReference>
<dbReference type="PROSITE" id="PS51371">
    <property type="entry name" value="CBS"/>
    <property type="match status" value="2"/>
</dbReference>
<protein>
    <submittedName>
        <fullName evidence="11">PAS domain S-box-containing protein</fullName>
    </submittedName>
</protein>
<dbReference type="Gene3D" id="3.30.450.20">
    <property type="entry name" value="PAS domain"/>
    <property type="match status" value="2"/>
</dbReference>
<dbReference type="PANTHER" id="PTHR32071">
    <property type="entry name" value="TRANSCRIPTIONAL REGULATORY PROTEIN"/>
    <property type="match status" value="1"/>
</dbReference>
<organism evidence="11 12">
    <name type="scientific">Desulfofundulus australicus DSM 11792</name>
    <dbReference type="NCBI Taxonomy" id="1121425"/>
    <lineage>
        <taxon>Bacteria</taxon>
        <taxon>Bacillati</taxon>
        <taxon>Bacillota</taxon>
        <taxon>Clostridia</taxon>
        <taxon>Eubacteriales</taxon>
        <taxon>Peptococcaceae</taxon>
        <taxon>Desulfofundulus</taxon>
    </lineage>
</organism>
<evidence type="ECO:0000259" key="10">
    <source>
        <dbReference type="PROSITE" id="PS51371"/>
    </source>
</evidence>
<evidence type="ECO:0000313" key="12">
    <source>
        <dbReference type="Proteomes" id="UP000184196"/>
    </source>
</evidence>
<feature type="domain" description="PAS" evidence="9">
    <location>
        <begin position="245"/>
        <end position="296"/>
    </location>
</feature>
<name>A0A1M5CJ31_9FIRM</name>
<dbReference type="InterPro" id="IPR000014">
    <property type="entry name" value="PAS"/>
</dbReference>
<keyword evidence="4" id="KW-0238">DNA-binding</keyword>
<evidence type="ECO:0000256" key="3">
    <source>
        <dbReference type="ARBA" id="ARBA00023015"/>
    </source>
</evidence>
<dbReference type="InterPro" id="IPR000644">
    <property type="entry name" value="CBS_dom"/>
</dbReference>
<dbReference type="SMART" id="SM00382">
    <property type="entry name" value="AAA"/>
    <property type="match status" value="1"/>
</dbReference>
<dbReference type="InterPro" id="IPR002197">
    <property type="entry name" value="HTH_Fis"/>
</dbReference>
<dbReference type="InterPro" id="IPR009057">
    <property type="entry name" value="Homeodomain-like_sf"/>
</dbReference>
<keyword evidence="1" id="KW-0547">Nucleotide-binding</keyword>
<dbReference type="Pfam" id="PF25601">
    <property type="entry name" value="AAA_lid_14"/>
    <property type="match status" value="1"/>
</dbReference>
<dbReference type="Pfam" id="PF02954">
    <property type="entry name" value="HTH_8"/>
    <property type="match status" value="1"/>
</dbReference>
<feature type="domain" description="CBS" evidence="10">
    <location>
        <begin position="7"/>
        <end position="65"/>
    </location>
</feature>
<evidence type="ECO:0000313" key="11">
    <source>
        <dbReference type="EMBL" id="SHF54690.1"/>
    </source>
</evidence>
<dbReference type="SMART" id="SM00116">
    <property type="entry name" value="CBS"/>
    <property type="match status" value="2"/>
</dbReference>
<sequence length="694" mass="76479">MRMKDIMTPGVPALKPGDSLRRAVELFRKTRLDGIPVVDEEGRLNGLLTRTNLFDALLAGAGLDNAVDEFLTRRVVTVDLNTPYHRIVEEVRKSSVGMGVVVDGSNRVCGVFTKVDMIMALFRESDLLNARLRAVYQAMHNGLVSVDGSGLVTMLNPAAEQLLGVREQSVIGRPLEQVLPGLNISEVIAGGKVEIGRKCEVAGRALLVNCTPILYGGEIAGAMAVFQDLTELEQVAAELETVRTLQNTLRTVLDIAYDGIIVVDKDGFVTFINQSLAEFFALDPRKVVGRHVTEVLENSRLHIVARTGVPETGQLQQVRGGYYVVSRLPIVENGRVVGAVGKMMFRNLGEIRELARRLDQLENEVNYYRNELNRPGGIQYTFDSIVTVSPAMLQLKKDALRAARSLSTILIRGGSGTGKELFAQAIHAASPRRNGPFIKVNCAAIPEHLLESEFFGYAPGAFTGARKGGKPGRFELAHGGTIFLDEIGDMSPGLQAKLLRVLQDREFDRVGGTEPVRVDVRVVAATNRNLEEMVACGDFREDLYYRLNVIVLTIPPLRERPEDILPLVHYFLRKYNAVLHTGVTDIEPAALEILKSYHWPGNVRELENVVERAINFASRSVIRVRDLPPHLFRGLGKPGAQKAGGTYRRRLGEAEREVIISALNSTGGNKTRAAQLLGISRSRLYEKLKKMGLQ</sequence>
<feature type="domain" description="CBS" evidence="10">
    <location>
        <begin position="71"/>
        <end position="127"/>
    </location>
</feature>
<dbReference type="GO" id="GO:0006355">
    <property type="term" value="P:regulation of DNA-templated transcription"/>
    <property type="evidence" value="ECO:0007669"/>
    <property type="project" value="InterPro"/>
</dbReference>
<dbReference type="Proteomes" id="UP000184196">
    <property type="component" value="Unassembled WGS sequence"/>
</dbReference>
<dbReference type="PANTHER" id="PTHR32071:SF57">
    <property type="entry name" value="C4-DICARBOXYLATE TRANSPORT TRANSCRIPTIONAL REGULATORY PROTEIN DCTD"/>
    <property type="match status" value="1"/>
</dbReference>
<evidence type="ECO:0000256" key="5">
    <source>
        <dbReference type="ARBA" id="ARBA00023163"/>
    </source>
</evidence>
<evidence type="ECO:0000256" key="1">
    <source>
        <dbReference type="ARBA" id="ARBA00022741"/>
    </source>
</evidence>
<dbReference type="PROSITE" id="PS50112">
    <property type="entry name" value="PAS"/>
    <property type="match status" value="2"/>
</dbReference>
<dbReference type="Gene3D" id="3.10.580.10">
    <property type="entry name" value="CBS-domain"/>
    <property type="match status" value="1"/>
</dbReference>
<dbReference type="InterPro" id="IPR035965">
    <property type="entry name" value="PAS-like_dom_sf"/>
</dbReference>
<dbReference type="Pfam" id="PF00989">
    <property type="entry name" value="PAS"/>
    <property type="match status" value="2"/>
</dbReference>
<feature type="domain" description="Sigma-54 factor interaction" evidence="8">
    <location>
        <begin position="385"/>
        <end position="615"/>
    </location>
</feature>
<dbReference type="FunFam" id="3.40.50.300:FF:000006">
    <property type="entry name" value="DNA-binding transcriptional regulator NtrC"/>
    <property type="match status" value="1"/>
</dbReference>
<dbReference type="InterPro" id="IPR025943">
    <property type="entry name" value="Sigma_54_int_dom_ATP-bd_2"/>
</dbReference>
<evidence type="ECO:0000256" key="7">
    <source>
        <dbReference type="SAM" id="Coils"/>
    </source>
</evidence>
<keyword evidence="2" id="KW-0067">ATP-binding</keyword>
<keyword evidence="5" id="KW-0804">Transcription</keyword>
<dbReference type="PRINTS" id="PR01590">
    <property type="entry name" value="HTHFIS"/>
</dbReference>
<dbReference type="InterPro" id="IPR046342">
    <property type="entry name" value="CBS_dom_sf"/>
</dbReference>
<evidence type="ECO:0000259" key="8">
    <source>
        <dbReference type="PROSITE" id="PS50045"/>
    </source>
</evidence>
<gene>
    <name evidence="11" type="ORF">SAMN02745218_02550</name>
</gene>
<keyword evidence="12" id="KW-1185">Reference proteome</keyword>
<dbReference type="GO" id="GO:0043565">
    <property type="term" value="F:sequence-specific DNA binding"/>
    <property type="evidence" value="ECO:0007669"/>
    <property type="project" value="InterPro"/>
</dbReference>
<dbReference type="SUPFAM" id="SSF55785">
    <property type="entry name" value="PYP-like sensor domain (PAS domain)"/>
    <property type="match status" value="2"/>
</dbReference>
<dbReference type="PROSITE" id="PS50045">
    <property type="entry name" value="SIGMA54_INTERACT_4"/>
    <property type="match status" value="1"/>
</dbReference>
<dbReference type="NCBIfam" id="TIGR00229">
    <property type="entry name" value="sensory_box"/>
    <property type="match status" value="2"/>
</dbReference>
<dbReference type="CDD" id="cd00130">
    <property type="entry name" value="PAS"/>
    <property type="match status" value="2"/>
</dbReference>
<keyword evidence="7" id="KW-0175">Coiled coil</keyword>
<dbReference type="CDD" id="cd02205">
    <property type="entry name" value="CBS_pair_SF"/>
    <property type="match status" value="1"/>
</dbReference>
<dbReference type="Pfam" id="PF00158">
    <property type="entry name" value="Sigma54_activat"/>
    <property type="match status" value="1"/>
</dbReference>
<dbReference type="Gene3D" id="1.10.10.60">
    <property type="entry name" value="Homeodomain-like"/>
    <property type="match status" value="1"/>
</dbReference>
<dbReference type="EMBL" id="FQUW01000038">
    <property type="protein sequence ID" value="SHF54690.1"/>
    <property type="molecule type" value="Genomic_DNA"/>
</dbReference>
<dbReference type="SUPFAM" id="SSF46689">
    <property type="entry name" value="Homeodomain-like"/>
    <property type="match status" value="1"/>
</dbReference>
<evidence type="ECO:0000256" key="4">
    <source>
        <dbReference type="ARBA" id="ARBA00023125"/>
    </source>
</evidence>
<dbReference type="AlphaFoldDB" id="A0A1M5CJ31"/>
<dbReference type="GO" id="GO:0005524">
    <property type="term" value="F:ATP binding"/>
    <property type="evidence" value="ECO:0007669"/>
    <property type="project" value="UniProtKB-KW"/>
</dbReference>
<reference evidence="12" key="1">
    <citation type="submission" date="2016-11" db="EMBL/GenBank/DDBJ databases">
        <authorList>
            <person name="Varghese N."/>
            <person name="Submissions S."/>
        </authorList>
    </citation>
    <scope>NUCLEOTIDE SEQUENCE [LARGE SCALE GENOMIC DNA]</scope>
    <source>
        <strain evidence="12">DSM 11792</strain>
    </source>
</reference>
<dbReference type="InterPro" id="IPR027417">
    <property type="entry name" value="P-loop_NTPase"/>
</dbReference>
<dbReference type="PROSITE" id="PS00676">
    <property type="entry name" value="SIGMA54_INTERACT_2"/>
    <property type="match status" value="1"/>
</dbReference>
<proteinExistence type="predicted"/>
<evidence type="ECO:0000256" key="6">
    <source>
        <dbReference type="PROSITE-ProRule" id="PRU00703"/>
    </source>
</evidence>